<keyword evidence="2" id="KW-0521">NADP</keyword>
<sequence length="261" mass="27395">MEKRTSPSALPLQGKVAIVTGSSRGMGAGLAFELARRGAKVAIVYSSPKSETLANDLVSKIASLDNGSEATMVKADLGQIDAGEKIVAETLAKFGDSIDILVNNASVEFDRPLLETTAEDYAAIFNVNVPGPLLMTKAVVPHLRAPGRIVNISSVGARCGFAQLALYSASKAALEGLTRGLAAELGDAGHTVNAVEPGPTESEMLDNIPKHIVEMQKQTTPVEHRVAKADDIAQVVGWLAEEQSRWISGQTISASGGYTML</sequence>
<keyword evidence="6" id="KW-1185">Reference proteome</keyword>
<evidence type="ECO:0000256" key="2">
    <source>
        <dbReference type="ARBA" id="ARBA00022857"/>
    </source>
</evidence>
<name>A0A1Y1ZP41_9PLEO</name>
<accession>A0A1Y1ZP41</accession>
<proteinExistence type="inferred from homology"/>
<dbReference type="PROSITE" id="PS00061">
    <property type="entry name" value="ADH_SHORT"/>
    <property type="match status" value="1"/>
</dbReference>
<organism evidence="5 6">
    <name type="scientific">Clohesyomyces aquaticus</name>
    <dbReference type="NCBI Taxonomy" id="1231657"/>
    <lineage>
        <taxon>Eukaryota</taxon>
        <taxon>Fungi</taxon>
        <taxon>Dikarya</taxon>
        <taxon>Ascomycota</taxon>
        <taxon>Pezizomycotina</taxon>
        <taxon>Dothideomycetes</taxon>
        <taxon>Pleosporomycetidae</taxon>
        <taxon>Pleosporales</taxon>
        <taxon>Lindgomycetaceae</taxon>
        <taxon>Clohesyomyces</taxon>
    </lineage>
</organism>
<dbReference type="OrthoDB" id="47007at2759"/>
<protein>
    <submittedName>
        <fullName evidence="5">Dehydrogenase with different specificitie</fullName>
    </submittedName>
</protein>
<dbReference type="PANTHER" id="PTHR43639:SF1">
    <property type="entry name" value="SHORT-CHAIN DEHYDROGENASE_REDUCTASE FAMILY PROTEIN"/>
    <property type="match status" value="1"/>
</dbReference>
<evidence type="ECO:0000313" key="6">
    <source>
        <dbReference type="Proteomes" id="UP000193144"/>
    </source>
</evidence>
<dbReference type="InterPro" id="IPR036291">
    <property type="entry name" value="NAD(P)-bd_dom_sf"/>
</dbReference>
<dbReference type="Proteomes" id="UP000193144">
    <property type="component" value="Unassembled WGS sequence"/>
</dbReference>
<keyword evidence="3" id="KW-0560">Oxidoreductase</keyword>
<comment type="caution">
    <text evidence="5">The sequence shown here is derived from an EMBL/GenBank/DDBJ whole genome shotgun (WGS) entry which is preliminary data.</text>
</comment>
<dbReference type="InterPro" id="IPR057326">
    <property type="entry name" value="KR_dom"/>
</dbReference>
<evidence type="ECO:0000313" key="5">
    <source>
        <dbReference type="EMBL" id="ORY12002.1"/>
    </source>
</evidence>
<dbReference type="PRINTS" id="PR00081">
    <property type="entry name" value="GDHRDH"/>
</dbReference>
<dbReference type="SUPFAM" id="SSF51735">
    <property type="entry name" value="NAD(P)-binding Rossmann-fold domains"/>
    <property type="match status" value="1"/>
</dbReference>
<reference evidence="5 6" key="1">
    <citation type="submission" date="2016-07" db="EMBL/GenBank/DDBJ databases">
        <title>Pervasive Adenine N6-methylation of Active Genes in Fungi.</title>
        <authorList>
            <consortium name="DOE Joint Genome Institute"/>
            <person name="Mondo S.J."/>
            <person name="Dannebaum R.O."/>
            <person name="Kuo R.C."/>
            <person name="Labutti K."/>
            <person name="Haridas S."/>
            <person name="Kuo A."/>
            <person name="Salamov A."/>
            <person name="Ahrendt S.R."/>
            <person name="Lipzen A."/>
            <person name="Sullivan W."/>
            <person name="Andreopoulos W.B."/>
            <person name="Clum A."/>
            <person name="Lindquist E."/>
            <person name="Daum C."/>
            <person name="Ramamoorthy G.K."/>
            <person name="Gryganskyi A."/>
            <person name="Culley D."/>
            <person name="Magnuson J.K."/>
            <person name="James T.Y."/>
            <person name="O'Malley M.A."/>
            <person name="Stajich J.E."/>
            <person name="Spatafora J.W."/>
            <person name="Visel A."/>
            <person name="Grigoriev I.V."/>
        </authorList>
    </citation>
    <scope>NUCLEOTIDE SEQUENCE [LARGE SCALE GENOMIC DNA]</scope>
    <source>
        <strain evidence="5 6">CBS 115471</strain>
    </source>
</reference>
<comment type="similarity">
    <text evidence="1">Belongs to the short-chain dehydrogenases/reductases (SDR) family.</text>
</comment>
<dbReference type="AlphaFoldDB" id="A0A1Y1ZP41"/>
<gene>
    <name evidence="5" type="ORF">BCR34DRAFT_483233</name>
</gene>
<dbReference type="SMART" id="SM00822">
    <property type="entry name" value="PKS_KR"/>
    <property type="match status" value="1"/>
</dbReference>
<dbReference type="InterPro" id="IPR002347">
    <property type="entry name" value="SDR_fam"/>
</dbReference>
<dbReference type="InterPro" id="IPR020904">
    <property type="entry name" value="Sc_DH/Rdtase_CS"/>
</dbReference>
<feature type="domain" description="Ketoreductase" evidence="4">
    <location>
        <begin position="15"/>
        <end position="198"/>
    </location>
</feature>
<dbReference type="GO" id="GO:0016491">
    <property type="term" value="F:oxidoreductase activity"/>
    <property type="evidence" value="ECO:0007669"/>
    <property type="project" value="UniProtKB-KW"/>
</dbReference>
<dbReference type="PRINTS" id="PR00080">
    <property type="entry name" value="SDRFAMILY"/>
</dbReference>
<dbReference type="EMBL" id="MCFA01000055">
    <property type="protein sequence ID" value="ORY12002.1"/>
    <property type="molecule type" value="Genomic_DNA"/>
</dbReference>
<evidence type="ECO:0000256" key="1">
    <source>
        <dbReference type="ARBA" id="ARBA00006484"/>
    </source>
</evidence>
<dbReference type="FunFam" id="3.40.50.720:FF:000374">
    <property type="entry name" value="3-oxoacyl-(Acyl-carrier-protein) reductase"/>
    <property type="match status" value="1"/>
</dbReference>
<dbReference type="Gene3D" id="3.40.50.720">
    <property type="entry name" value="NAD(P)-binding Rossmann-like Domain"/>
    <property type="match status" value="1"/>
</dbReference>
<dbReference type="STRING" id="1231657.A0A1Y1ZP41"/>
<dbReference type="Pfam" id="PF13561">
    <property type="entry name" value="adh_short_C2"/>
    <property type="match status" value="1"/>
</dbReference>
<evidence type="ECO:0000256" key="3">
    <source>
        <dbReference type="ARBA" id="ARBA00023002"/>
    </source>
</evidence>
<dbReference type="PANTHER" id="PTHR43639">
    <property type="entry name" value="OXIDOREDUCTASE, SHORT-CHAIN DEHYDROGENASE/REDUCTASE FAMILY (AFU_ORTHOLOGUE AFUA_5G02870)"/>
    <property type="match status" value="1"/>
</dbReference>
<evidence type="ECO:0000259" key="4">
    <source>
        <dbReference type="SMART" id="SM00822"/>
    </source>
</evidence>